<keyword evidence="8" id="KW-0472">Membrane</keyword>
<keyword evidence="4" id="KW-0597">Phosphoprotein</keyword>
<evidence type="ECO:0000313" key="10">
    <source>
        <dbReference type="EMBL" id="ACQ81331.1"/>
    </source>
</evidence>
<evidence type="ECO:0000256" key="7">
    <source>
        <dbReference type="SAM" id="Coils"/>
    </source>
</evidence>
<gene>
    <name evidence="10" type="ordered locus">Bcav_3087</name>
</gene>
<evidence type="ECO:0000256" key="1">
    <source>
        <dbReference type="ARBA" id="ARBA00000085"/>
    </source>
</evidence>
<keyword evidence="7" id="KW-0175">Coiled coil</keyword>
<proteinExistence type="predicted"/>
<dbReference type="KEGG" id="bcv:Bcav_3087"/>
<dbReference type="Gene3D" id="3.30.565.10">
    <property type="entry name" value="Histidine kinase-like ATPase, C-terminal domain"/>
    <property type="match status" value="1"/>
</dbReference>
<dbReference type="Pfam" id="PF00512">
    <property type="entry name" value="HisKA"/>
    <property type="match status" value="1"/>
</dbReference>
<evidence type="ECO:0000256" key="3">
    <source>
        <dbReference type="ARBA" id="ARBA00012438"/>
    </source>
</evidence>
<feature type="coiled-coil region" evidence="7">
    <location>
        <begin position="130"/>
        <end position="157"/>
    </location>
</feature>
<dbReference type="PRINTS" id="PR00344">
    <property type="entry name" value="BCTRLSENSOR"/>
</dbReference>
<dbReference type="HOGENOM" id="CLU_000445_89_3_11"/>
<evidence type="ECO:0000256" key="6">
    <source>
        <dbReference type="ARBA" id="ARBA00023012"/>
    </source>
</evidence>
<evidence type="ECO:0000256" key="4">
    <source>
        <dbReference type="ARBA" id="ARBA00022553"/>
    </source>
</evidence>
<keyword evidence="8" id="KW-0812">Transmembrane</keyword>
<accession>C5C001</accession>
<dbReference type="InterPro" id="IPR005467">
    <property type="entry name" value="His_kinase_dom"/>
</dbReference>
<name>C5C001_BEUC1</name>
<protein>
    <recommendedName>
        <fullName evidence="3">histidine kinase</fullName>
        <ecNumber evidence="3">2.7.13.3</ecNumber>
    </recommendedName>
</protein>
<dbReference type="Gene3D" id="1.10.287.130">
    <property type="match status" value="1"/>
</dbReference>
<dbReference type="eggNOG" id="COG2205">
    <property type="taxonomic scope" value="Bacteria"/>
</dbReference>
<dbReference type="PANTHER" id="PTHR43547:SF2">
    <property type="entry name" value="HYBRID SIGNAL TRANSDUCTION HISTIDINE KINASE C"/>
    <property type="match status" value="1"/>
</dbReference>
<keyword evidence="6" id="KW-0902">Two-component regulatory system</keyword>
<dbReference type="GO" id="GO:0000155">
    <property type="term" value="F:phosphorelay sensor kinase activity"/>
    <property type="evidence" value="ECO:0007669"/>
    <property type="project" value="InterPro"/>
</dbReference>
<feature type="transmembrane region" description="Helical" evidence="8">
    <location>
        <begin position="69"/>
        <end position="90"/>
    </location>
</feature>
<reference evidence="10 11" key="1">
    <citation type="journal article" date="2009" name="Stand. Genomic Sci.">
        <title>Complete genome sequence of Beutenbergia cavernae type strain (HKI 0122).</title>
        <authorList>
            <person name="Land M."/>
            <person name="Pukall R."/>
            <person name="Abt B."/>
            <person name="Goker M."/>
            <person name="Rohde M."/>
            <person name="Glavina Del Rio T."/>
            <person name="Tice H."/>
            <person name="Copeland A."/>
            <person name="Cheng J.F."/>
            <person name="Lucas S."/>
            <person name="Chen F."/>
            <person name="Nolan M."/>
            <person name="Bruce D."/>
            <person name="Goodwin L."/>
            <person name="Pitluck S."/>
            <person name="Ivanova N."/>
            <person name="Mavromatis K."/>
            <person name="Ovchinnikova G."/>
            <person name="Pati A."/>
            <person name="Chen A."/>
            <person name="Palaniappan K."/>
            <person name="Hauser L."/>
            <person name="Chang Y.J."/>
            <person name="Jefferies C.C."/>
            <person name="Saunders E."/>
            <person name="Brettin T."/>
            <person name="Detter J.C."/>
            <person name="Han C."/>
            <person name="Chain P."/>
            <person name="Bristow J."/>
            <person name="Eisen J.A."/>
            <person name="Markowitz V."/>
            <person name="Hugenholtz P."/>
            <person name="Kyrpides N.C."/>
            <person name="Klenk H.P."/>
            <person name="Lapidus A."/>
        </authorList>
    </citation>
    <scope>NUCLEOTIDE SEQUENCE [LARGE SCALE GENOMIC DNA]</scope>
    <source>
        <strain evidence="11">ATCC BAA-8 / DSM 12333 / NBRC 16432</strain>
    </source>
</reference>
<evidence type="ECO:0000256" key="8">
    <source>
        <dbReference type="SAM" id="Phobius"/>
    </source>
</evidence>
<comment type="catalytic activity">
    <reaction evidence="1">
        <text>ATP + protein L-histidine = ADP + protein N-phospho-L-histidine.</text>
        <dbReference type="EC" id="2.7.13.3"/>
    </reaction>
</comment>
<dbReference type="InterPro" id="IPR004358">
    <property type="entry name" value="Sig_transdc_His_kin-like_C"/>
</dbReference>
<dbReference type="EMBL" id="CP001618">
    <property type="protein sequence ID" value="ACQ81331.1"/>
    <property type="molecule type" value="Genomic_DNA"/>
</dbReference>
<keyword evidence="5 10" id="KW-0808">Transferase</keyword>
<comment type="subcellular location">
    <subcellularLocation>
        <location evidence="2">Cell membrane</location>
    </subcellularLocation>
</comment>
<dbReference type="InterPro" id="IPR036890">
    <property type="entry name" value="HATPase_C_sf"/>
</dbReference>
<dbReference type="SUPFAM" id="SSF47384">
    <property type="entry name" value="Homodimeric domain of signal transducing histidine kinase"/>
    <property type="match status" value="1"/>
</dbReference>
<dbReference type="SMART" id="SM00387">
    <property type="entry name" value="HATPase_c"/>
    <property type="match status" value="1"/>
</dbReference>
<dbReference type="OrthoDB" id="9806130at2"/>
<keyword evidence="11" id="KW-1185">Reference proteome</keyword>
<dbReference type="EC" id="2.7.13.3" evidence="3"/>
<dbReference type="InterPro" id="IPR003661">
    <property type="entry name" value="HisK_dim/P_dom"/>
</dbReference>
<feature type="domain" description="Histidine kinase" evidence="9">
    <location>
        <begin position="164"/>
        <end position="380"/>
    </location>
</feature>
<dbReference type="STRING" id="471853.Bcav_3087"/>
<dbReference type="RefSeq" id="WP_015883571.1">
    <property type="nucleotide sequence ID" value="NC_012669.1"/>
</dbReference>
<keyword evidence="5 10" id="KW-0418">Kinase</keyword>
<evidence type="ECO:0000313" key="11">
    <source>
        <dbReference type="Proteomes" id="UP000007962"/>
    </source>
</evidence>
<evidence type="ECO:0000256" key="2">
    <source>
        <dbReference type="ARBA" id="ARBA00004236"/>
    </source>
</evidence>
<evidence type="ECO:0000256" key="5">
    <source>
        <dbReference type="ARBA" id="ARBA00022777"/>
    </source>
</evidence>
<organism evidence="10 11">
    <name type="scientific">Beutenbergia cavernae (strain ATCC BAA-8 / DSM 12333 / CCUG 43141 / JCM 11478 / NBRC 16432 / NCIMB 13614 / HKI 0122)</name>
    <dbReference type="NCBI Taxonomy" id="471853"/>
    <lineage>
        <taxon>Bacteria</taxon>
        <taxon>Bacillati</taxon>
        <taxon>Actinomycetota</taxon>
        <taxon>Actinomycetes</taxon>
        <taxon>Micrococcales</taxon>
        <taxon>Beutenbergiaceae</taxon>
        <taxon>Beutenbergia</taxon>
    </lineage>
</organism>
<dbReference type="SMART" id="SM00388">
    <property type="entry name" value="HisKA"/>
    <property type="match status" value="1"/>
</dbReference>
<dbReference type="Pfam" id="PF02518">
    <property type="entry name" value="HATPase_c"/>
    <property type="match status" value="1"/>
</dbReference>
<dbReference type="CDD" id="cd00082">
    <property type="entry name" value="HisKA"/>
    <property type="match status" value="1"/>
</dbReference>
<dbReference type="PANTHER" id="PTHR43547">
    <property type="entry name" value="TWO-COMPONENT HISTIDINE KINASE"/>
    <property type="match status" value="1"/>
</dbReference>
<dbReference type="Proteomes" id="UP000007962">
    <property type="component" value="Chromosome"/>
</dbReference>
<dbReference type="GO" id="GO:0005886">
    <property type="term" value="C:plasma membrane"/>
    <property type="evidence" value="ECO:0007669"/>
    <property type="project" value="UniProtKB-SubCell"/>
</dbReference>
<dbReference type="SUPFAM" id="SSF55874">
    <property type="entry name" value="ATPase domain of HSP90 chaperone/DNA topoisomerase II/histidine kinase"/>
    <property type="match status" value="1"/>
</dbReference>
<sequence length="392" mass="40332">MRPADVLIVAAAVAGSAVATALLALLALRPTRRAPLAWRITLAAVAAVVSTAIGVVAIAQAMFISPHDLAVVLATVGLGALGGAVVAWVLGSRVAREARDVARLAHRLGEGEVLDGATNESADVATSAELRVVAAELIAASERLEEARRAGERLESARRQVVSWVSHDLRTPLAGLRAMAEALEDGIVDDPRPYYARIQQQVAAMSALVDDLLAFSTIQAGTLRLALEDVALGDLISDTLAEVSPLAAAGGVRVDGSSADAVTVLGDARELSRVLRNLVTNAIRFTPPDGTVEISAFVAGSHAVVRVTDACGGIADDDVPRLFEPGWRGDAARTPSTAVRGGAGLGLSIVQGIVESHSGTVVARNVDGGCCFEVRLPVAEAGTSGRRRAPAT</sequence>
<feature type="transmembrane region" description="Helical" evidence="8">
    <location>
        <begin position="40"/>
        <end position="63"/>
    </location>
</feature>
<dbReference type="InterPro" id="IPR036097">
    <property type="entry name" value="HisK_dim/P_sf"/>
</dbReference>
<feature type="transmembrane region" description="Helical" evidence="8">
    <location>
        <begin position="6"/>
        <end position="28"/>
    </location>
</feature>
<dbReference type="InterPro" id="IPR003594">
    <property type="entry name" value="HATPase_dom"/>
</dbReference>
<keyword evidence="8" id="KW-1133">Transmembrane helix</keyword>
<dbReference type="AlphaFoldDB" id="C5C001"/>
<dbReference type="PROSITE" id="PS50109">
    <property type="entry name" value="HIS_KIN"/>
    <property type="match status" value="1"/>
</dbReference>
<evidence type="ECO:0000259" key="9">
    <source>
        <dbReference type="PROSITE" id="PS50109"/>
    </source>
</evidence>